<organism evidence="3 4">
    <name type="scientific">Wickerhamomyces pijperi</name>
    <name type="common">Yeast</name>
    <name type="synonym">Pichia pijperi</name>
    <dbReference type="NCBI Taxonomy" id="599730"/>
    <lineage>
        <taxon>Eukaryota</taxon>
        <taxon>Fungi</taxon>
        <taxon>Dikarya</taxon>
        <taxon>Ascomycota</taxon>
        <taxon>Saccharomycotina</taxon>
        <taxon>Saccharomycetes</taxon>
        <taxon>Phaffomycetales</taxon>
        <taxon>Wickerhamomycetaceae</taxon>
        <taxon>Wickerhamomyces</taxon>
    </lineage>
</organism>
<evidence type="ECO:0000256" key="1">
    <source>
        <dbReference type="ARBA" id="ARBA00022679"/>
    </source>
</evidence>
<keyword evidence="4" id="KW-1185">Reference proteome</keyword>
<dbReference type="InterPro" id="IPR008278">
    <property type="entry name" value="4-PPantetheinyl_Trfase_dom"/>
</dbReference>
<reference evidence="3" key="2">
    <citation type="submission" date="2021-01" db="EMBL/GenBank/DDBJ databases">
        <authorList>
            <person name="Schikora-Tamarit M.A."/>
        </authorList>
    </citation>
    <scope>NUCLEOTIDE SEQUENCE</scope>
    <source>
        <strain evidence="3">CBS2887</strain>
    </source>
</reference>
<dbReference type="OrthoDB" id="15433at2759"/>
<dbReference type="InterPro" id="IPR037143">
    <property type="entry name" value="4-PPantetheinyl_Trfase_dom_sf"/>
</dbReference>
<dbReference type="GO" id="GO:0008897">
    <property type="term" value="F:holo-[acyl-carrier-protein] synthase activity"/>
    <property type="evidence" value="ECO:0007669"/>
    <property type="project" value="InterPro"/>
</dbReference>
<accession>A0A9P8TP81</accession>
<dbReference type="Pfam" id="PF01648">
    <property type="entry name" value="ACPS"/>
    <property type="match status" value="1"/>
</dbReference>
<name>A0A9P8TP81_WICPI</name>
<dbReference type="Proteomes" id="UP000774326">
    <property type="component" value="Unassembled WGS sequence"/>
</dbReference>
<dbReference type="AlphaFoldDB" id="A0A9P8TP81"/>
<keyword evidence="1" id="KW-0808">Transferase</keyword>
<proteinExistence type="predicted"/>
<evidence type="ECO:0000313" key="4">
    <source>
        <dbReference type="Proteomes" id="UP000774326"/>
    </source>
</evidence>
<comment type="caution">
    <text evidence="3">The sequence shown here is derived from an EMBL/GenBank/DDBJ whole genome shotgun (WGS) entry which is preliminary data.</text>
</comment>
<reference evidence="3" key="1">
    <citation type="journal article" date="2021" name="Open Biol.">
        <title>Shared evolutionary footprints suggest mitochondrial oxidative damage underlies multiple complex I losses in fungi.</title>
        <authorList>
            <person name="Schikora-Tamarit M.A."/>
            <person name="Marcet-Houben M."/>
            <person name="Nosek J."/>
            <person name="Gabaldon T."/>
        </authorList>
    </citation>
    <scope>NUCLEOTIDE SEQUENCE</scope>
    <source>
        <strain evidence="3">CBS2887</strain>
    </source>
</reference>
<protein>
    <recommendedName>
        <fullName evidence="2">4'-phosphopantetheinyl transferase domain-containing protein</fullName>
    </recommendedName>
</protein>
<dbReference type="EMBL" id="JAEUBG010001720">
    <property type="protein sequence ID" value="KAH3685955.1"/>
    <property type="molecule type" value="Genomic_DNA"/>
</dbReference>
<gene>
    <name evidence="3" type="ORF">WICPIJ_003077</name>
</gene>
<evidence type="ECO:0000313" key="3">
    <source>
        <dbReference type="EMBL" id="KAH3685955.1"/>
    </source>
</evidence>
<sequence>MLMATFKDWLAICQNKVPKVPRPGVNIPPVTIKFDKTQDDIRKVTMTILGMGTDILHISRIQKLLLPTIPINKSSSVSPFNNPKAIRFTSRILHPVHELPHYKSLISTSATPHQDIIRYVAGIWSVKESIYKSLDPSLQSQYGGFKQWWKFNDHKGRPVIGGEYLDMVAAEHGSDKEKFWCSVSHDGDVLVSQVVWSRES</sequence>
<dbReference type="Gene3D" id="3.90.470.20">
    <property type="entry name" value="4'-phosphopantetheinyl transferase domain"/>
    <property type="match status" value="1"/>
</dbReference>
<feature type="domain" description="4'-phosphopantetheinyl transferase" evidence="2">
    <location>
        <begin position="51"/>
        <end position="183"/>
    </location>
</feature>
<dbReference type="GO" id="GO:0000287">
    <property type="term" value="F:magnesium ion binding"/>
    <property type="evidence" value="ECO:0007669"/>
    <property type="project" value="InterPro"/>
</dbReference>
<dbReference type="SUPFAM" id="SSF56214">
    <property type="entry name" value="4'-phosphopantetheinyl transferase"/>
    <property type="match status" value="1"/>
</dbReference>
<evidence type="ECO:0000259" key="2">
    <source>
        <dbReference type="Pfam" id="PF01648"/>
    </source>
</evidence>